<keyword evidence="3 6" id="KW-0597">Phosphoprotein</keyword>
<dbReference type="InterPro" id="IPR003594">
    <property type="entry name" value="HATPase_dom"/>
</dbReference>
<name>A0ABT3IIU0_9BACT</name>
<keyword evidence="5" id="KW-0418">Kinase</keyword>
<dbReference type="InterPro" id="IPR001789">
    <property type="entry name" value="Sig_transdc_resp-reg_receiver"/>
</dbReference>
<dbReference type="GO" id="GO:0005524">
    <property type="term" value="F:ATP binding"/>
    <property type="evidence" value="ECO:0007669"/>
    <property type="project" value="UniProtKB-KW"/>
</dbReference>
<dbReference type="CDD" id="cd16922">
    <property type="entry name" value="HATPase_EvgS-ArcB-TorS-like"/>
    <property type="match status" value="1"/>
</dbReference>
<dbReference type="Gene3D" id="1.10.287.130">
    <property type="match status" value="1"/>
</dbReference>
<dbReference type="InterPro" id="IPR004358">
    <property type="entry name" value="Sig_transdc_His_kin-like_C"/>
</dbReference>
<evidence type="ECO:0000256" key="3">
    <source>
        <dbReference type="ARBA" id="ARBA00022553"/>
    </source>
</evidence>
<feature type="domain" description="Response regulatory" evidence="9">
    <location>
        <begin position="582"/>
        <end position="700"/>
    </location>
</feature>
<dbReference type="Pfam" id="PF02518">
    <property type="entry name" value="HATPase_c"/>
    <property type="match status" value="1"/>
</dbReference>
<evidence type="ECO:0000256" key="7">
    <source>
        <dbReference type="SAM" id="Phobius"/>
    </source>
</evidence>
<dbReference type="Proteomes" id="UP001207742">
    <property type="component" value="Unassembled WGS sequence"/>
</dbReference>
<keyword evidence="7" id="KW-0812">Transmembrane</keyword>
<evidence type="ECO:0000256" key="2">
    <source>
        <dbReference type="ARBA" id="ARBA00012438"/>
    </source>
</evidence>
<dbReference type="CDD" id="cd00082">
    <property type="entry name" value="HisKA"/>
    <property type="match status" value="1"/>
</dbReference>
<gene>
    <name evidence="10" type="ORF">OL497_07495</name>
</gene>
<comment type="catalytic activity">
    <reaction evidence="1">
        <text>ATP + protein L-histidine = ADP + protein N-phospho-L-histidine.</text>
        <dbReference type="EC" id="2.7.13.3"/>
    </reaction>
</comment>
<dbReference type="EC" id="2.7.13.3" evidence="2"/>
<evidence type="ECO:0000313" key="10">
    <source>
        <dbReference type="EMBL" id="MCW3483730.1"/>
    </source>
</evidence>
<comment type="caution">
    <text evidence="10">The sequence shown here is derived from an EMBL/GenBank/DDBJ whole genome shotgun (WGS) entry which is preliminary data.</text>
</comment>
<dbReference type="InterPro" id="IPR036097">
    <property type="entry name" value="HisK_dim/P_sf"/>
</dbReference>
<feature type="transmembrane region" description="Helical" evidence="7">
    <location>
        <begin position="297"/>
        <end position="318"/>
    </location>
</feature>
<dbReference type="InterPro" id="IPR036890">
    <property type="entry name" value="HATPase_C_sf"/>
</dbReference>
<keyword evidence="7" id="KW-1133">Transmembrane helix</keyword>
<evidence type="ECO:0000313" key="11">
    <source>
        <dbReference type="Proteomes" id="UP001207742"/>
    </source>
</evidence>
<evidence type="ECO:0000259" key="9">
    <source>
        <dbReference type="PROSITE" id="PS50110"/>
    </source>
</evidence>
<dbReference type="SMART" id="SM00387">
    <property type="entry name" value="HATPase_c"/>
    <property type="match status" value="1"/>
</dbReference>
<keyword evidence="10" id="KW-0547">Nucleotide-binding</keyword>
<dbReference type="InterPro" id="IPR011006">
    <property type="entry name" value="CheY-like_superfamily"/>
</dbReference>
<reference evidence="10 11" key="1">
    <citation type="submission" date="2022-10" db="EMBL/GenBank/DDBJ databases">
        <title>Chitinophaga nivalis PC15 sp. nov., isolated from Pyeongchang county, South Korea.</title>
        <authorList>
            <person name="Trinh H.N."/>
        </authorList>
    </citation>
    <scope>NUCLEOTIDE SEQUENCE [LARGE SCALE GENOMIC DNA]</scope>
    <source>
        <strain evidence="10 11">PC14</strain>
    </source>
</reference>
<dbReference type="Gene3D" id="3.30.565.10">
    <property type="entry name" value="Histidine kinase-like ATPase, C-terminal domain"/>
    <property type="match status" value="1"/>
</dbReference>
<dbReference type="InterPro" id="IPR005467">
    <property type="entry name" value="His_kinase_dom"/>
</dbReference>
<dbReference type="Pfam" id="PF00072">
    <property type="entry name" value="Response_reg"/>
    <property type="match status" value="1"/>
</dbReference>
<protein>
    <recommendedName>
        <fullName evidence="2">histidine kinase</fullName>
        <ecNumber evidence="2">2.7.13.3</ecNumber>
    </recommendedName>
</protein>
<dbReference type="PROSITE" id="PS50109">
    <property type="entry name" value="HIS_KIN"/>
    <property type="match status" value="1"/>
</dbReference>
<dbReference type="Gene3D" id="3.40.50.2300">
    <property type="match status" value="1"/>
</dbReference>
<dbReference type="PRINTS" id="PR00344">
    <property type="entry name" value="BCTRLSENSOR"/>
</dbReference>
<dbReference type="SMART" id="SM00388">
    <property type="entry name" value="HisKA"/>
    <property type="match status" value="1"/>
</dbReference>
<organism evidence="10 11">
    <name type="scientific">Chitinophaga nivalis</name>
    <dbReference type="NCBI Taxonomy" id="2991709"/>
    <lineage>
        <taxon>Bacteria</taxon>
        <taxon>Pseudomonadati</taxon>
        <taxon>Bacteroidota</taxon>
        <taxon>Chitinophagia</taxon>
        <taxon>Chitinophagales</taxon>
        <taxon>Chitinophagaceae</taxon>
        <taxon>Chitinophaga</taxon>
    </lineage>
</organism>
<dbReference type="SMART" id="SM00448">
    <property type="entry name" value="REC"/>
    <property type="match status" value="1"/>
</dbReference>
<accession>A0ABT3IIU0</accession>
<dbReference type="InterPro" id="IPR003661">
    <property type="entry name" value="HisK_dim/P_dom"/>
</dbReference>
<dbReference type="EMBL" id="JAPDNS010000001">
    <property type="protein sequence ID" value="MCW3483730.1"/>
    <property type="molecule type" value="Genomic_DNA"/>
</dbReference>
<evidence type="ECO:0000256" key="1">
    <source>
        <dbReference type="ARBA" id="ARBA00000085"/>
    </source>
</evidence>
<feature type="transmembrane region" description="Helical" evidence="7">
    <location>
        <begin position="12"/>
        <end position="32"/>
    </location>
</feature>
<dbReference type="SUPFAM" id="SSF52172">
    <property type="entry name" value="CheY-like"/>
    <property type="match status" value="1"/>
</dbReference>
<evidence type="ECO:0000256" key="4">
    <source>
        <dbReference type="ARBA" id="ARBA00022679"/>
    </source>
</evidence>
<keyword evidence="11" id="KW-1185">Reference proteome</keyword>
<dbReference type="PROSITE" id="PS50110">
    <property type="entry name" value="RESPONSE_REGULATORY"/>
    <property type="match status" value="1"/>
</dbReference>
<evidence type="ECO:0000256" key="5">
    <source>
        <dbReference type="ARBA" id="ARBA00022777"/>
    </source>
</evidence>
<dbReference type="CDD" id="cd17546">
    <property type="entry name" value="REC_hyHK_CKI1_RcsC-like"/>
    <property type="match status" value="1"/>
</dbReference>
<dbReference type="RefSeq" id="WP_264729249.1">
    <property type="nucleotide sequence ID" value="NZ_JAPDNR010000001.1"/>
</dbReference>
<keyword evidence="4" id="KW-0808">Transferase</keyword>
<dbReference type="PANTHER" id="PTHR43047:SF64">
    <property type="entry name" value="HISTIDINE KINASE CONTAINING CHEY-HOMOLOGOUS RECEIVER DOMAIN AND PAS DOMAIN-RELATED"/>
    <property type="match status" value="1"/>
</dbReference>
<evidence type="ECO:0000256" key="6">
    <source>
        <dbReference type="PROSITE-ProRule" id="PRU00169"/>
    </source>
</evidence>
<keyword evidence="10" id="KW-0067">ATP-binding</keyword>
<proteinExistence type="predicted"/>
<sequence>MSKIYERKTFVRYAALISMVIILMTFFMIIFLRKRASEQLSTVVKHLVTIKTDAGHIDRAVQLLYAADNNFRLYTLTYDKQYLNTYIHQLKAIAAHVDTAVGKETSQQQLQNLMADKAEKTQLFIRGKQYIDSLLHLSLQWDTTAMAPGPQLSNIVVTRQRPADTIIMAAPTPVKQKKLFGRLKDAISNKTPKNNPQQTQIIKYGKPSEQTVQAMNKAQLQQIQEAYQRFIRETASGHANLNRKEYALIIANQRLFTELEHMLAGIKQSMLDETDKKRWELSRDIDHSLNSIDQHSIWEVPLILLLAGIIIYGIFRLYRYDLALFRAKQQAEKFARQKSDFVATMSHEIRTPVQSLLGYASMLEAEQQGETVSAIRHSAEMLLSVVNNVLDYTRMETDRPILRQDKFSPRTAIEEVCNSLRIQADMKSLTLVCNIYFPTTLQVIGDAFRLKQVVINLVANAIKFTHKGTVTITAHVRDGNQLQVSVKDTGVGISPTELPLIFDPFAQGDQGFHKGSGLGLHISRKIIDLHQGNIRVESLPGRGSTFYFDIRYQVVQQSPATKKITLPVSNTPTAATIPADTRLLVVEDSILNQKLLAFMLDRLQASYRIVSSAEEALQIFKAETFDIILTDIDLPGMDGIMLTHEIRQLPDRQKAAVAIIAISGNVLEDDIALYLRSGLNDCIMKPYREEDILEKVMAHRQNSEGIPH</sequence>
<dbReference type="SUPFAM" id="SSF47384">
    <property type="entry name" value="Homodimeric domain of signal transducing histidine kinase"/>
    <property type="match status" value="1"/>
</dbReference>
<feature type="modified residue" description="4-aspartylphosphate" evidence="6">
    <location>
        <position position="631"/>
    </location>
</feature>
<keyword evidence="7" id="KW-0472">Membrane</keyword>
<dbReference type="SUPFAM" id="SSF55874">
    <property type="entry name" value="ATPase domain of HSP90 chaperone/DNA topoisomerase II/histidine kinase"/>
    <property type="match status" value="1"/>
</dbReference>
<evidence type="ECO:0000259" key="8">
    <source>
        <dbReference type="PROSITE" id="PS50109"/>
    </source>
</evidence>
<feature type="domain" description="Histidine kinase" evidence="8">
    <location>
        <begin position="344"/>
        <end position="554"/>
    </location>
</feature>
<dbReference type="PANTHER" id="PTHR43047">
    <property type="entry name" value="TWO-COMPONENT HISTIDINE PROTEIN KINASE"/>
    <property type="match status" value="1"/>
</dbReference>
<dbReference type="Pfam" id="PF00512">
    <property type="entry name" value="HisKA"/>
    <property type="match status" value="1"/>
</dbReference>